<evidence type="ECO:0000313" key="2">
    <source>
        <dbReference type="EMBL" id="CAB1456372.1"/>
    </source>
</evidence>
<dbReference type="InterPro" id="IPR027814">
    <property type="entry name" value="DUF4562"/>
</dbReference>
<dbReference type="Pfam" id="PF15123">
    <property type="entry name" value="DUF4562"/>
    <property type="match status" value="1"/>
</dbReference>
<dbReference type="PANTHER" id="PTHR34833:SF1">
    <property type="entry name" value="GENE, 17359-RELATED"/>
    <property type="match status" value="1"/>
</dbReference>
<sequence>MMADSEAAEGRSQCGRRMIFTGPDGIGDYRPRSNYFPLHIGEGASSPEATGDLSYLCRAGPSAPPPRPRQSYVGEVGWGWQYNQLLNSGRCSAICKSRGTGHTARASDTKEHSLLKGQMSASSEKNRK</sequence>
<feature type="region of interest" description="Disordered" evidence="1">
    <location>
        <begin position="97"/>
        <end position="128"/>
    </location>
</feature>
<accession>A0A9N7VWA2</accession>
<organism evidence="2 3">
    <name type="scientific">Pleuronectes platessa</name>
    <name type="common">European plaice</name>
    <dbReference type="NCBI Taxonomy" id="8262"/>
    <lineage>
        <taxon>Eukaryota</taxon>
        <taxon>Metazoa</taxon>
        <taxon>Chordata</taxon>
        <taxon>Craniata</taxon>
        <taxon>Vertebrata</taxon>
        <taxon>Euteleostomi</taxon>
        <taxon>Actinopterygii</taxon>
        <taxon>Neopterygii</taxon>
        <taxon>Teleostei</taxon>
        <taxon>Neoteleostei</taxon>
        <taxon>Acanthomorphata</taxon>
        <taxon>Carangaria</taxon>
        <taxon>Pleuronectiformes</taxon>
        <taxon>Pleuronectoidei</taxon>
        <taxon>Pleuronectidae</taxon>
        <taxon>Pleuronectes</taxon>
    </lineage>
</organism>
<feature type="region of interest" description="Disordered" evidence="1">
    <location>
        <begin position="1"/>
        <end position="25"/>
    </location>
</feature>
<name>A0A9N7VWA2_PLEPL</name>
<feature type="region of interest" description="Disordered" evidence="1">
    <location>
        <begin position="51"/>
        <end position="70"/>
    </location>
</feature>
<keyword evidence="3" id="KW-1185">Reference proteome</keyword>
<dbReference type="PANTHER" id="PTHR34833">
    <property type="entry name" value="GENE, 17359-RELATED"/>
    <property type="match status" value="1"/>
</dbReference>
<feature type="compositionally biased region" description="Basic and acidic residues" evidence="1">
    <location>
        <begin position="105"/>
        <end position="114"/>
    </location>
</feature>
<feature type="compositionally biased region" description="Polar residues" evidence="1">
    <location>
        <begin position="119"/>
        <end position="128"/>
    </location>
</feature>
<evidence type="ECO:0000256" key="1">
    <source>
        <dbReference type="SAM" id="MobiDB-lite"/>
    </source>
</evidence>
<dbReference type="AlphaFoldDB" id="A0A9N7VWA2"/>
<dbReference type="Proteomes" id="UP001153269">
    <property type="component" value="Unassembled WGS sequence"/>
</dbReference>
<dbReference type="EMBL" id="CADEAL010004294">
    <property type="protein sequence ID" value="CAB1456372.1"/>
    <property type="molecule type" value="Genomic_DNA"/>
</dbReference>
<comment type="caution">
    <text evidence="2">The sequence shown here is derived from an EMBL/GenBank/DDBJ whole genome shotgun (WGS) entry which is preliminary data.</text>
</comment>
<proteinExistence type="predicted"/>
<protein>
    <submittedName>
        <fullName evidence="2">Uncharacterized protein</fullName>
    </submittedName>
</protein>
<reference evidence="2" key="1">
    <citation type="submission" date="2020-03" db="EMBL/GenBank/DDBJ databases">
        <authorList>
            <person name="Weist P."/>
        </authorList>
    </citation>
    <scope>NUCLEOTIDE SEQUENCE</scope>
</reference>
<evidence type="ECO:0000313" key="3">
    <source>
        <dbReference type="Proteomes" id="UP001153269"/>
    </source>
</evidence>
<gene>
    <name evidence="2" type="ORF">PLEPLA_LOCUS44156</name>
</gene>